<dbReference type="InterPro" id="IPR050111">
    <property type="entry name" value="C-type_lectin/snaclec_domain"/>
</dbReference>
<proteinExistence type="predicted"/>
<dbReference type="InterPro" id="IPR001304">
    <property type="entry name" value="C-type_lectin-like"/>
</dbReference>
<evidence type="ECO:0000313" key="2">
    <source>
        <dbReference type="EMBL" id="EYB90925.1"/>
    </source>
</evidence>
<organism evidence="2 3">
    <name type="scientific">Ancylostoma ceylanicum</name>
    <dbReference type="NCBI Taxonomy" id="53326"/>
    <lineage>
        <taxon>Eukaryota</taxon>
        <taxon>Metazoa</taxon>
        <taxon>Ecdysozoa</taxon>
        <taxon>Nematoda</taxon>
        <taxon>Chromadorea</taxon>
        <taxon>Rhabditida</taxon>
        <taxon>Rhabditina</taxon>
        <taxon>Rhabditomorpha</taxon>
        <taxon>Strongyloidea</taxon>
        <taxon>Ancylostomatidae</taxon>
        <taxon>Ancylostomatinae</taxon>
        <taxon>Ancylostoma</taxon>
    </lineage>
</organism>
<protein>
    <recommendedName>
        <fullName evidence="1">C-type lectin domain-containing protein</fullName>
    </recommendedName>
</protein>
<dbReference type="CDD" id="cd00037">
    <property type="entry name" value="CLECT"/>
    <property type="match status" value="1"/>
</dbReference>
<dbReference type="PANTHER" id="PTHR22803">
    <property type="entry name" value="MANNOSE, PHOSPHOLIPASE, LECTIN RECEPTOR RELATED"/>
    <property type="match status" value="1"/>
</dbReference>
<dbReference type="Pfam" id="PF00059">
    <property type="entry name" value="Lectin_C"/>
    <property type="match status" value="1"/>
</dbReference>
<reference evidence="3" key="1">
    <citation type="journal article" date="2015" name="Nat. Genet.">
        <title>The genome and transcriptome of the zoonotic hookworm Ancylostoma ceylanicum identify infection-specific gene families.</title>
        <authorList>
            <person name="Schwarz E.M."/>
            <person name="Hu Y."/>
            <person name="Antoshechkin I."/>
            <person name="Miller M.M."/>
            <person name="Sternberg P.W."/>
            <person name="Aroian R.V."/>
        </authorList>
    </citation>
    <scope>NUCLEOTIDE SEQUENCE</scope>
    <source>
        <strain evidence="3">HY135</strain>
    </source>
</reference>
<dbReference type="InterPro" id="IPR016187">
    <property type="entry name" value="CTDL_fold"/>
</dbReference>
<dbReference type="InterPro" id="IPR016186">
    <property type="entry name" value="C-type_lectin-like/link_sf"/>
</dbReference>
<dbReference type="AlphaFoldDB" id="A0A016SJV6"/>
<dbReference type="Gene3D" id="3.10.100.10">
    <property type="entry name" value="Mannose-Binding Protein A, subunit A"/>
    <property type="match status" value="1"/>
</dbReference>
<dbReference type="EMBL" id="JARK01001548">
    <property type="protein sequence ID" value="EYB90925.1"/>
    <property type="molecule type" value="Genomic_DNA"/>
</dbReference>
<evidence type="ECO:0000313" key="3">
    <source>
        <dbReference type="Proteomes" id="UP000024635"/>
    </source>
</evidence>
<dbReference type="SUPFAM" id="SSF56436">
    <property type="entry name" value="C-type lectin-like"/>
    <property type="match status" value="1"/>
</dbReference>
<dbReference type="STRING" id="53326.A0A016SJV6"/>
<keyword evidence="3" id="KW-1185">Reference proteome</keyword>
<name>A0A016SJV6_9BILA</name>
<evidence type="ECO:0000259" key="1">
    <source>
        <dbReference type="PROSITE" id="PS50041"/>
    </source>
</evidence>
<sequence length="208" mass="23959">MLAQKAFYYLCWWVDFTKPHSVASYYLFSPVAPIVPRNFSMLRVSIAMIVIATTLADDPMPCTGWHTFLENGHCYRKFCDLRSWTSAKVVCEQQGGYLATPRSSSENTFIAALSANSGKEHWYSYLGWTWFGVYRDNVKPGTPWKLIDGTIAKYNNFNYGEPNNGYGDERCVNFKTNGYNINDHWNDYLCEKPAFYVCERNTCHDVPP</sequence>
<gene>
    <name evidence="2" type="primary">Acey_s0212.g2239</name>
    <name evidence="2" type="ORF">Y032_0212g2239</name>
</gene>
<accession>A0A016SJV6</accession>
<comment type="caution">
    <text evidence="2">The sequence shown here is derived from an EMBL/GenBank/DDBJ whole genome shotgun (WGS) entry which is preliminary data.</text>
</comment>
<dbReference type="PROSITE" id="PS50041">
    <property type="entry name" value="C_TYPE_LECTIN_2"/>
    <property type="match status" value="1"/>
</dbReference>
<dbReference type="OrthoDB" id="8950604at2759"/>
<feature type="domain" description="C-type lectin" evidence="1">
    <location>
        <begin position="70"/>
        <end position="199"/>
    </location>
</feature>
<dbReference type="Proteomes" id="UP000024635">
    <property type="component" value="Unassembled WGS sequence"/>
</dbReference>
<dbReference type="SMART" id="SM00034">
    <property type="entry name" value="CLECT"/>
    <property type="match status" value="1"/>
</dbReference>